<comment type="caution">
    <text evidence="1">The sequence shown here is derived from an EMBL/GenBank/DDBJ whole genome shotgun (WGS) entry which is preliminary data.</text>
</comment>
<protein>
    <submittedName>
        <fullName evidence="1">Uncharacterized protein</fullName>
    </submittedName>
</protein>
<name>A0ABU4B535_9NOCA</name>
<reference evidence="1 2" key="1">
    <citation type="submission" date="2023-10" db="EMBL/GenBank/DDBJ databases">
        <title>Development of a sustainable strategy for remediation of hydrocarbon-contaminated territories based on the waste exchange concept.</title>
        <authorList>
            <person name="Krivoruchko A."/>
        </authorList>
    </citation>
    <scope>NUCLEOTIDE SEQUENCE [LARGE SCALE GENOMIC DNA]</scope>
    <source>
        <strain evidence="1 2">IEGM 1322</strain>
    </source>
</reference>
<organism evidence="1 2">
    <name type="scientific">Rhodococcus cercidiphylli</name>
    <dbReference type="NCBI Taxonomy" id="489916"/>
    <lineage>
        <taxon>Bacteria</taxon>
        <taxon>Bacillati</taxon>
        <taxon>Actinomycetota</taxon>
        <taxon>Actinomycetes</taxon>
        <taxon>Mycobacteriales</taxon>
        <taxon>Nocardiaceae</taxon>
        <taxon>Rhodococcus</taxon>
    </lineage>
</organism>
<dbReference type="EMBL" id="JAWLKE010000011">
    <property type="protein sequence ID" value="MDV6233584.1"/>
    <property type="molecule type" value="Genomic_DNA"/>
</dbReference>
<accession>A0ABU4B535</accession>
<evidence type="ECO:0000313" key="1">
    <source>
        <dbReference type="EMBL" id="MDV6233584.1"/>
    </source>
</evidence>
<gene>
    <name evidence="1" type="ORF">R3P95_23775</name>
</gene>
<dbReference type="Proteomes" id="UP001185899">
    <property type="component" value="Unassembled WGS sequence"/>
</dbReference>
<keyword evidence="2" id="KW-1185">Reference proteome</keyword>
<proteinExistence type="predicted"/>
<dbReference type="RefSeq" id="WP_155288775.1">
    <property type="nucleotide sequence ID" value="NZ_JAWLKE010000011.1"/>
</dbReference>
<evidence type="ECO:0000313" key="2">
    <source>
        <dbReference type="Proteomes" id="UP001185899"/>
    </source>
</evidence>
<sequence length="55" mass="5600">MTPPAFHAGRTLNCQALLGSTLAQGRGDPEGGGPVIEQVRGGAIHGDQYILVGQS</sequence>